<feature type="transmembrane region" description="Helical" evidence="1">
    <location>
        <begin position="310"/>
        <end position="330"/>
    </location>
</feature>
<sequence>MAGDAADVAASVSLVCGVVALVTGVALVTLFDSLPLSVQLVPLAVSVVVLGLPHGAVDHLVLPRVREKPVSLRWLVGFGLGYLALAASYAIGWYLEPVLAFVGFILLTIFHWGQGDVYALVSIFDVDHLETRFQRALTLCVRGGIPMLVPLVAFPEQYAFVATAVVELFDPAATSALEPVFAPTVRAWVAVGFTALVAVSLGWGLFQAGPSRSWTLDAGETVGLVAFFAVVPPILAIGLYFAFWHSVRHVLRTVLVDRPAADALEAGSLRTALWRFTRDAAPLTAGALVVLVGLALAVPRTPATLSDLLGVYLVCLAVLTLPHTVVVSLLDWEQRIWA</sequence>
<comment type="function">
    <text evidence="1">Catalyzes the cleavage of beta-carotene at its central double bond (15,15') to yield two molecules of all-trans-retinal.</text>
</comment>
<keyword evidence="1" id="KW-1003">Cell membrane</keyword>
<gene>
    <name evidence="2" type="ORF">AArc1_0484</name>
</gene>
<dbReference type="RefSeq" id="WP_117362961.1">
    <property type="nucleotide sequence ID" value="NZ_CP024047.1"/>
</dbReference>
<keyword evidence="1" id="KW-0479">Metal-binding</keyword>
<dbReference type="InterPro" id="IPR022270">
    <property type="entry name" value="Blh_diox"/>
</dbReference>
<accession>A0A346PBD3</accession>
<organism evidence="2 3">
    <name type="scientific">Natrarchaeobaculum sulfurireducens</name>
    <dbReference type="NCBI Taxonomy" id="2044521"/>
    <lineage>
        <taxon>Archaea</taxon>
        <taxon>Methanobacteriati</taxon>
        <taxon>Methanobacteriota</taxon>
        <taxon>Stenosarchaea group</taxon>
        <taxon>Halobacteria</taxon>
        <taxon>Halobacteriales</taxon>
        <taxon>Natrialbaceae</taxon>
        <taxon>Natrarchaeobaculum</taxon>
    </lineage>
</organism>
<dbReference type="EMBL" id="CP024047">
    <property type="protein sequence ID" value="AXR76828.1"/>
    <property type="molecule type" value="Genomic_DNA"/>
</dbReference>
<keyword evidence="1" id="KW-0472">Membrane</keyword>
<dbReference type="AlphaFoldDB" id="A0A346PBD3"/>
<keyword evidence="1" id="KW-1133">Transmembrane helix</keyword>
<keyword evidence="1" id="KW-0223">Dioxygenase</keyword>
<feature type="binding site" evidence="1">
    <location>
        <position position="111"/>
    </location>
    <ligand>
        <name>Fe cation</name>
        <dbReference type="ChEBI" id="CHEBI:24875"/>
    </ligand>
</feature>
<evidence type="ECO:0000313" key="2">
    <source>
        <dbReference type="EMBL" id="AXR76828.1"/>
    </source>
</evidence>
<feature type="transmembrane region" description="Helical" evidence="1">
    <location>
        <begin position="280"/>
        <end position="298"/>
    </location>
</feature>
<dbReference type="GO" id="GO:0010436">
    <property type="term" value="F:carotenoid dioxygenase activity"/>
    <property type="evidence" value="ECO:0007669"/>
    <property type="project" value="UniProtKB-UniRule"/>
</dbReference>
<feature type="binding site" evidence="1">
    <location>
        <position position="245"/>
    </location>
    <ligand>
        <name>Fe cation</name>
        <dbReference type="ChEBI" id="CHEBI:24875"/>
    </ligand>
</feature>
<dbReference type="GO" id="GO:0005886">
    <property type="term" value="C:plasma membrane"/>
    <property type="evidence" value="ECO:0007669"/>
    <property type="project" value="UniProtKB-SubCell"/>
</dbReference>
<dbReference type="NCBIfam" id="TIGR03753">
    <property type="entry name" value="blh_monoox"/>
    <property type="match status" value="1"/>
</dbReference>
<feature type="binding site" evidence="1">
    <location>
        <position position="54"/>
    </location>
    <ligand>
        <name>Fe cation</name>
        <dbReference type="ChEBI" id="CHEBI:24875"/>
    </ligand>
</feature>
<dbReference type="HAMAP" id="MF_02093">
    <property type="entry name" value="Beta_carotene_diox"/>
    <property type="match status" value="1"/>
</dbReference>
<dbReference type="KEGG" id="nan:AArc1_0484"/>
<protein>
    <recommendedName>
        <fullName evidence="1">Probable beta-carotene 15,15'-dioxygenase</fullName>
        <ecNumber evidence="1">1.13.11.63</ecNumber>
    </recommendedName>
</protein>
<feature type="transmembrane region" description="Helical" evidence="1">
    <location>
        <begin position="43"/>
        <end position="62"/>
    </location>
</feature>
<keyword evidence="1" id="KW-0812">Transmembrane</keyword>
<feature type="transmembrane region" description="Helical" evidence="1">
    <location>
        <begin position="74"/>
        <end position="95"/>
    </location>
</feature>
<name>A0A346PBD3_9EURY</name>
<dbReference type="GO" id="GO:0005506">
    <property type="term" value="F:iron ion binding"/>
    <property type="evidence" value="ECO:0007669"/>
    <property type="project" value="UniProtKB-UniRule"/>
</dbReference>
<dbReference type="Pfam" id="PF15461">
    <property type="entry name" value="BCD"/>
    <property type="match status" value="1"/>
</dbReference>
<dbReference type="Proteomes" id="UP000258707">
    <property type="component" value="Chromosome"/>
</dbReference>
<keyword evidence="1" id="KW-0408">Iron</keyword>
<feature type="transmembrane region" description="Helical" evidence="1">
    <location>
        <begin position="12"/>
        <end position="31"/>
    </location>
</feature>
<feature type="binding site" evidence="1">
    <location>
        <position position="249"/>
    </location>
    <ligand>
        <name>Fe cation</name>
        <dbReference type="ChEBI" id="CHEBI:24875"/>
    </ligand>
</feature>
<comment type="similarity">
    <text evidence="1">Belongs to the Brp/Blh beta-carotene diooxygenase family.</text>
</comment>
<comment type="subcellular location">
    <subcellularLocation>
        <location evidence="1">Cell membrane</location>
        <topology evidence="1">Multi-pass membrane protein</topology>
    </subcellularLocation>
</comment>
<feature type="transmembrane region" description="Helical" evidence="1">
    <location>
        <begin position="218"/>
        <end position="243"/>
    </location>
</feature>
<evidence type="ECO:0000256" key="1">
    <source>
        <dbReference type="HAMAP-Rule" id="MF_02093"/>
    </source>
</evidence>
<feature type="transmembrane region" description="Helical" evidence="1">
    <location>
        <begin position="187"/>
        <end position="206"/>
    </location>
</feature>
<dbReference type="GO" id="GO:0003834">
    <property type="term" value="F:beta-carotene 15,15'-dioxygenase activity"/>
    <property type="evidence" value="ECO:0007669"/>
    <property type="project" value="UniProtKB-EC"/>
</dbReference>
<comment type="catalytic activity">
    <reaction evidence="1">
        <text>all-trans-beta-carotene + O2 = 2 all-trans-retinal</text>
        <dbReference type="Rhea" id="RHEA:32887"/>
        <dbReference type="ChEBI" id="CHEBI:15379"/>
        <dbReference type="ChEBI" id="CHEBI:17579"/>
        <dbReference type="ChEBI" id="CHEBI:17898"/>
        <dbReference type="EC" id="1.13.11.63"/>
    </reaction>
</comment>
<dbReference type="GO" id="GO:0016121">
    <property type="term" value="P:carotene catabolic process"/>
    <property type="evidence" value="ECO:0007669"/>
    <property type="project" value="UniProtKB-UniRule"/>
</dbReference>
<keyword evidence="1" id="KW-0560">Oxidoreductase</keyword>
<dbReference type="EC" id="1.13.11.63" evidence="1"/>
<proteinExistence type="inferred from homology"/>
<comment type="cofactor">
    <cofactor evidence="1">
        <name>Fe(2+)</name>
        <dbReference type="ChEBI" id="CHEBI:29033"/>
    </cofactor>
</comment>
<reference evidence="3" key="1">
    <citation type="submission" date="2017-10" db="EMBL/GenBank/DDBJ databases">
        <title>Phenotypic and genomic properties of facultatively anaerobic sulfur-reducing natronoarchaea from hypersaline soda lakes.</title>
        <authorList>
            <person name="Sorokin D.Y."/>
            <person name="Kublanov I.V."/>
            <person name="Roman P."/>
            <person name="Sinninghe Damste J.S."/>
            <person name="Golyshin P.N."/>
            <person name="Rojo D."/>
            <person name="Ciordia S."/>
            <person name="Mena Md.C."/>
            <person name="Ferrer M."/>
            <person name="Messina E."/>
            <person name="Smedile F."/>
            <person name="La Spada G."/>
            <person name="La Cono V."/>
            <person name="Yakimov M.M."/>
        </authorList>
    </citation>
    <scope>NUCLEOTIDE SEQUENCE [LARGE SCALE GENOMIC DNA]</scope>
    <source>
        <strain evidence="3">AArc1</strain>
    </source>
</reference>
<dbReference type="GeneID" id="37637302"/>
<feature type="transmembrane region" description="Helical" evidence="1">
    <location>
        <begin position="101"/>
        <end position="124"/>
    </location>
</feature>
<evidence type="ECO:0000313" key="3">
    <source>
        <dbReference type="Proteomes" id="UP000258707"/>
    </source>
</evidence>